<comment type="caution">
    <text evidence="3">The sequence shown here is derived from an EMBL/GenBank/DDBJ whole genome shotgun (WGS) entry which is preliminary data.</text>
</comment>
<feature type="domain" description="LysM" evidence="2">
    <location>
        <begin position="259"/>
        <end position="302"/>
    </location>
</feature>
<dbReference type="PROSITE" id="PS50943">
    <property type="entry name" value="HTH_CROC1"/>
    <property type="match status" value="1"/>
</dbReference>
<dbReference type="SUPFAM" id="SSF54106">
    <property type="entry name" value="LysM domain"/>
    <property type="match status" value="2"/>
</dbReference>
<feature type="domain" description="LysM" evidence="2">
    <location>
        <begin position="310"/>
        <end position="353"/>
    </location>
</feature>
<dbReference type="GO" id="GO:0008932">
    <property type="term" value="F:lytic endotransglycosylase activity"/>
    <property type="evidence" value="ECO:0007669"/>
    <property type="project" value="TreeGrafter"/>
</dbReference>
<dbReference type="Proteomes" id="UP000275281">
    <property type="component" value="Unassembled WGS sequence"/>
</dbReference>
<reference evidence="3 4" key="1">
    <citation type="submission" date="2018-11" db="EMBL/GenBank/DDBJ databases">
        <authorList>
            <person name="Ye M.-Q."/>
            <person name="Du Z.-J."/>
        </authorList>
    </citation>
    <scope>NUCLEOTIDE SEQUENCE [LARGE SCALE GENOMIC DNA]</scope>
    <source>
        <strain evidence="3 4">U0105</strain>
    </source>
</reference>
<gene>
    <name evidence="3" type="ORF">DRW07_17455</name>
</gene>
<organism evidence="3 4">
    <name type="scientific">Alteromonas sediminis</name>
    <dbReference type="NCBI Taxonomy" id="2259342"/>
    <lineage>
        <taxon>Bacteria</taxon>
        <taxon>Pseudomonadati</taxon>
        <taxon>Pseudomonadota</taxon>
        <taxon>Gammaproteobacteria</taxon>
        <taxon>Alteromonadales</taxon>
        <taxon>Alteromonadaceae</taxon>
        <taxon>Alteromonas/Salinimonas group</taxon>
        <taxon>Alteromonas</taxon>
    </lineage>
</organism>
<dbReference type="InterPro" id="IPR023346">
    <property type="entry name" value="Lysozyme-like_dom_sf"/>
</dbReference>
<dbReference type="InterPro" id="IPR036779">
    <property type="entry name" value="LysM_dom_sf"/>
</dbReference>
<dbReference type="CDD" id="cd16894">
    <property type="entry name" value="MltD-like"/>
    <property type="match status" value="1"/>
</dbReference>
<dbReference type="EMBL" id="RPOK01000006">
    <property type="protein sequence ID" value="RPJ65159.1"/>
    <property type="molecule type" value="Genomic_DNA"/>
</dbReference>
<dbReference type="Pfam" id="PF01464">
    <property type="entry name" value="SLT"/>
    <property type="match status" value="1"/>
</dbReference>
<dbReference type="CDD" id="cd00118">
    <property type="entry name" value="LysM"/>
    <property type="match status" value="2"/>
</dbReference>
<evidence type="ECO:0000259" key="1">
    <source>
        <dbReference type="PROSITE" id="PS50943"/>
    </source>
</evidence>
<dbReference type="InterPro" id="IPR001387">
    <property type="entry name" value="Cro/C1-type_HTH"/>
</dbReference>
<dbReference type="Gene3D" id="3.10.350.10">
    <property type="entry name" value="LysM domain"/>
    <property type="match status" value="2"/>
</dbReference>
<keyword evidence="4" id="KW-1185">Reference proteome</keyword>
<dbReference type="SUPFAM" id="SSF53955">
    <property type="entry name" value="Lysozyme-like"/>
    <property type="match status" value="1"/>
</dbReference>
<protein>
    <submittedName>
        <fullName evidence="3">LysM peptidoglycan-binding domain-containing protein</fullName>
    </submittedName>
</protein>
<dbReference type="InterPro" id="IPR018392">
    <property type="entry name" value="LysM"/>
</dbReference>
<dbReference type="OrthoDB" id="9815002at2"/>
<dbReference type="PROSITE" id="PS51782">
    <property type="entry name" value="LYSM"/>
    <property type="match status" value="2"/>
</dbReference>
<dbReference type="PANTHER" id="PTHR33734:SF22">
    <property type="entry name" value="MEMBRANE-BOUND LYTIC MUREIN TRANSGLYCOSYLASE D"/>
    <property type="match status" value="1"/>
</dbReference>
<dbReference type="PANTHER" id="PTHR33734">
    <property type="entry name" value="LYSM DOMAIN-CONTAINING GPI-ANCHORED PROTEIN 2"/>
    <property type="match status" value="1"/>
</dbReference>
<evidence type="ECO:0000259" key="2">
    <source>
        <dbReference type="PROSITE" id="PS51782"/>
    </source>
</evidence>
<dbReference type="Gene3D" id="1.10.530.10">
    <property type="match status" value="1"/>
</dbReference>
<dbReference type="Pfam" id="PF01476">
    <property type="entry name" value="LysM"/>
    <property type="match status" value="2"/>
</dbReference>
<dbReference type="SMART" id="SM00257">
    <property type="entry name" value="LysM"/>
    <property type="match status" value="2"/>
</dbReference>
<feature type="domain" description="HTH cro/C1-type" evidence="1">
    <location>
        <begin position="316"/>
        <end position="334"/>
    </location>
</feature>
<dbReference type="AlphaFoldDB" id="A0A3N5Y4P7"/>
<evidence type="ECO:0000313" key="3">
    <source>
        <dbReference type="EMBL" id="RPJ65159.1"/>
    </source>
</evidence>
<name>A0A3N5Y4P7_9ALTE</name>
<evidence type="ECO:0000313" key="4">
    <source>
        <dbReference type="Proteomes" id="UP000275281"/>
    </source>
</evidence>
<proteinExistence type="predicted"/>
<accession>A0A3N5Y4P7</accession>
<sequence>MQLSFPLSEHKRVSDRIRWYKQQPHYMTIISERAEPFLYYIVTEVEKRGLPLELALVPLFESDFNTRAYSNKHASGLWQLTPLIAKHYGVIINDWYDGRLDIVESTRAALDFLTYLHTRFDGNWFHAIAAYNAGEGRVAQAIRRNQRAGKPTDFFSLRLPKETRHFVPKLLAAAALLHEGEIDFPTIANQQVIELVPMRAGVVIDDLETWREVGELNPGYRRFPAMLSGSQHVLLRLNHAQKWQQYLDSMPQIHSEQWQSYTIRNGDSLSVIAERFALSVTDIKTFNQLKTSRIRAGDKLILPIPAEQQIEYQVKSGDSLWRIARAFNVSVQKLKQWNGLSRSNLSIGDTLTIFLAP</sequence>
<dbReference type="InterPro" id="IPR008258">
    <property type="entry name" value="Transglycosylase_SLT_dom_1"/>
</dbReference>